<evidence type="ECO:0000256" key="7">
    <source>
        <dbReference type="SAM" id="SignalP"/>
    </source>
</evidence>
<comment type="similarity">
    <text evidence="6">Belongs to the polysaccharide monooxygenase AA13 family.</text>
</comment>
<comment type="cofactor">
    <cofactor evidence="1">
        <name>Cu(2+)</name>
        <dbReference type="ChEBI" id="CHEBI:29036"/>
    </cofactor>
</comment>
<feature type="domain" description="Chitin-binding type-4" evidence="8">
    <location>
        <begin position="18"/>
        <end position="187"/>
    </location>
</feature>
<dbReference type="AlphaFoldDB" id="A0A9P6E5F5"/>
<gene>
    <name evidence="9" type="ORF">CPB83DRAFT_776376</name>
</gene>
<feature type="chain" id="PRO_5040505723" description="Chitin-binding type-4 domain-containing protein" evidence="7">
    <location>
        <begin position="18"/>
        <end position="190"/>
    </location>
</feature>
<evidence type="ECO:0000256" key="5">
    <source>
        <dbReference type="ARBA" id="ARBA00023180"/>
    </source>
</evidence>
<dbReference type="InterPro" id="IPR052282">
    <property type="entry name" value="Starch-active_LPMO"/>
</dbReference>
<evidence type="ECO:0000256" key="3">
    <source>
        <dbReference type="ARBA" id="ARBA00023008"/>
    </source>
</evidence>
<keyword evidence="2" id="KW-0479">Metal-binding</keyword>
<dbReference type="Proteomes" id="UP000807306">
    <property type="component" value="Unassembled WGS sequence"/>
</dbReference>
<evidence type="ECO:0000256" key="1">
    <source>
        <dbReference type="ARBA" id="ARBA00001973"/>
    </source>
</evidence>
<reference evidence="9" key="1">
    <citation type="submission" date="2020-11" db="EMBL/GenBank/DDBJ databases">
        <authorList>
            <consortium name="DOE Joint Genome Institute"/>
            <person name="Ahrendt S."/>
            <person name="Riley R."/>
            <person name="Andreopoulos W."/>
            <person name="Labutti K."/>
            <person name="Pangilinan J."/>
            <person name="Ruiz-Duenas F.J."/>
            <person name="Barrasa J.M."/>
            <person name="Sanchez-Garcia M."/>
            <person name="Camarero S."/>
            <person name="Miyauchi S."/>
            <person name="Serrano A."/>
            <person name="Linde D."/>
            <person name="Babiker R."/>
            <person name="Drula E."/>
            <person name="Ayuso-Fernandez I."/>
            <person name="Pacheco R."/>
            <person name="Padilla G."/>
            <person name="Ferreira P."/>
            <person name="Barriuso J."/>
            <person name="Kellner H."/>
            <person name="Castanera R."/>
            <person name="Alfaro M."/>
            <person name="Ramirez L."/>
            <person name="Pisabarro A.G."/>
            <person name="Kuo A."/>
            <person name="Tritt A."/>
            <person name="Lipzen A."/>
            <person name="He G."/>
            <person name="Yan M."/>
            <person name="Ng V."/>
            <person name="Cullen D."/>
            <person name="Martin F."/>
            <person name="Rosso M.-N."/>
            <person name="Henrissat B."/>
            <person name="Hibbett D."/>
            <person name="Martinez A.T."/>
            <person name="Grigoriev I.V."/>
        </authorList>
    </citation>
    <scope>NUCLEOTIDE SEQUENCE</scope>
    <source>
        <strain evidence="9">CBS 506.95</strain>
    </source>
</reference>
<organism evidence="9 10">
    <name type="scientific">Crepidotus variabilis</name>
    <dbReference type="NCBI Taxonomy" id="179855"/>
    <lineage>
        <taxon>Eukaryota</taxon>
        <taxon>Fungi</taxon>
        <taxon>Dikarya</taxon>
        <taxon>Basidiomycota</taxon>
        <taxon>Agaricomycotina</taxon>
        <taxon>Agaricomycetes</taxon>
        <taxon>Agaricomycetidae</taxon>
        <taxon>Agaricales</taxon>
        <taxon>Agaricineae</taxon>
        <taxon>Crepidotaceae</taxon>
        <taxon>Crepidotus</taxon>
    </lineage>
</organism>
<feature type="signal peptide" evidence="7">
    <location>
        <begin position="1"/>
        <end position="17"/>
    </location>
</feature>
<evidence type="ECO:0000313" key="9">
    <source>
        <dbReference type="EMBL" id="KAF9522869.1"/>
    </source>
</evidence>
<evidence type="ECO:0000313" key="10">
    <source>
        <dbReference type="Proteomes" id="UP000807306"/>
    </source>
</evidence>
<evidence type="ECO:0000259" key="8">
    <source>
        <dbReference type="Pfam" id="PF03067"/>
    </source>
</evidence>
<dbReference type="InterPro" id="IPR004302">
    <property type="entry name" value="Cellulose/chitin-bd_N"/>
</dbReference>
<evidence type="ECO:0000256" key="6">
    <source>
        <dbReference type="ARBA" id="ARBA00034311"/>
    </source>
</evidence>
<keyword evidence="4" id="KW-1015">Disulfide bond</keyword>
<dbReference type="Pfam" id="PF03067">
    <property type="entry name" value="LPMO_10"/>
    <property type="match status" value="1"/>
</dbReference>
<evidence type="ECO:0000256" key="4">
    <source>
        <dbReference type="ARBA" id="ARBA00023157"/>
    </source>
</evidence>
<keyword evidence="5" id="KW-0325">Glycoprotein</keyword>
<sequence>MLRDLLVLTALVGSALGHGKVTIPTPRAPGTAAQAACGAGAYKVLTSDLWGPIENAAAKVDSGYNATACHLYFCKGYQFDDNKSNVYTYTPGQTVTFHVSIEARHTGYANVSVVDLAARTTIGKPLYNWPVYTNNSLGPPDWPADETDFSITLPDVGTKCQKAGACAIQWYWYAYSNKQTYESCVDFVTP</sequence>
<dbReference type="OrthoDB" id="120613at2759"/>
<dbReference type="EMBL" id="MU157931">
    <property type="protein sequence ID" value="KAF9522869.1"/>
    <property type="molecule type" value="Genomic_DNA"/>
</dbReference>
<dbReference type="PANTHER" id="PTHR36575">
    <property type="entry name" value="BINDING PROTEIN, PUTATIVE (AFU_ORTHOLOGUE AFUA_1G14430)-RELATED"/>
    <property type="match status" value="1"/>
</dbReference>
<evidence type="ECO:0000256" key="2">
    <source>
        <dbReference type="ARBA" id="ARBA00022723"/>
    </source>
</evidence>
<keyword evidence="10" id="KW-1185">Reference proteome</keyword>
<keyword evidence="7" id="KW-0732">Signal</keyword>
<name>A0A9P6E5F5_9AGAR</name>
<dbReference type="PANTHER" id="PTHR36575:SF2">
    <property type="entry name" value="CHITIN-BINDING TYPE-4 DOMAIN-CONTAINING PROTEIN-RELATED"/>
    <property type="match status" value="1"/>
</dbReference>
<dbReference type="Gene3D" id="2.70.50.70">
    <property type="match status" value="1"/>
</dbReference>
<comment type="caution">
    <text evidence="9">The sequence shown here is derived from an EMBL/GenBank/DDBJ whole genome shotgun (WGS) entry which is preliminary data.</text>
</comment>
<accession>A0A9P6E5F5</accession>
<dbReference type="GO" id="GO:0046872">
    <property type="term" value="F:metal ion binding"/>
    <property type="evidence" value="ECO:0007669"/>
    <property type="project" value="UniProtKB-KW"/>
</dbReference>
<proteinExistence type="inferred from homology"/>
<protein>
    <recommendedName>
        <fullName evidence="8">Chitin-binding type-4 domain-containing protein</fullName>
    </recommendedName>
</protein>
<keyword evidence="3" id="KW-0186">Copper</keyword>